<dbReference type="AlphaFoldDB" id="A0A3N4KYE0"/>
<dbReference type="PANTHER" id="PTHR47795">
    <property type="entry name" value="UBIQUITIN AND WLM DOMAIN-CONTAINING METALLOPROTEASE SPCC1442.07C"/>
    <property type="match status" value="1"/>
</dbReference>
<dbReference type="GO" id="GO:0070628">
    <property type="term" value="F:proteasome binding"/>
    <property type="evidence" value="ECO:0007669"/>
    <property type="project" value="TreeGrafter"/>
</dbReference>
<evidence type="ECO:0000313" key="2">
    <source>
        <dbReference type="EMBL" id="RPB15547.1"/>
    </source>
</evidence>
<dbReference type="EMBL" id="ML119112">
    <property type="protein sequence ID" value="RPB15547.1"/>
    <property type="molecule type" value="Genomic_DNA"/>
</dbReference>
<dbReference type="Pfam" id="PF08325">
    <property type="entry name" value="WLM"/>
    <property type="match status" value="1"/>
</dbReference>
<reference evidence="2 3" key="1">
    <citation type="journal article" date="2018" name="Nat. Ecol. Evol.">
        <title>Pezizomycetes genomes reveal the molecular basis of ectomycorrhizal truffle lifestyle.</title>
        <authorList>
            <person name="Murat C."/>
            <person name="Payen T."/>
            <person name="Noel B."/>
            <person name="Kuo A."/>
            <person name="Morin E."/>
            <person name="Chen J."/>
            <person name="Kohler A."/>
            <person name="Krizsan K."/>
            <person name="Balestrini R."/>
            <person name="Da Silva C."/>
            <person name="Montanini B."/>
            <person name="Hainaut M."/>
            <person name="Levati E."/>
            <person name="Barry K.W."/>
            <person name="Belfiori B."/>
            <person name="Cichocki N."/>
            <person name="Clum A."/>
            <person name="Dockter R.B."/>
            <person name="Fauchery L."/>
            <person name="Guy J."/>
            <person name="Iotti M."/>
            <person name="Le Tacon F."/>
            <person name="Lindquist E.A."/>
            <person name="Lipzen A."/>
            <person name="Malagnac F."/>
            <person name="Mello A."/>
            <person name="Molinier V."/>
            <person name="Miyauchi S."/>
            <person name="Poulain J."/>
            <person name="Riccioni C."/>
            <person name="Rubini A."/>
            <person name="Sitrit Y."/>
            <person name="Splivallo R."/>
            <person name="Traeger S."/>
            <person name="Wang M."/>
            <person name="Zifcakova L."/>
            <person name="Wipf D."/>
            <person name="Zambonelli A."/>
            <person name="Paolocci F."/>
            <person name="Nowrousian M."/>
            <person name="Ottonello S."/>
            <person name="Baldrian P."/>
            <person name="Spatafora J.W."/>
            <person name="Henrissat B."/>
            <person name="Nagy L.G."/>
            <person name="Aury J.M."/>
            <person name="Wincker P."/>
            <person name="Grigoriev I.V."/>
            <person name="Bonfante P."/>
            <person name="Martin F.M."/>
        </authorList>
    </citation>
    <scope>NUCLEOTIDE SEQUENCE [LARGE SCALE GENOMIC DNA]</scope>
    <source>
        <strain evidence="2 3">CCBAS932</strain>
    </source>
</reference>
<organism evidence="2 3">
    <name type="scientific">Morchella conica CCBAS932</name>
    <dbReference type="NCBI Taxonomy" id="1392247"/>
    <lineage>
        <taxon>Eukaryota</taxon>
        <taxon>Fungi</taxon>
        <taxon>Dikarya</taxon>
        <taxon>Ascomycota</taxon>
        <taxon>Pezizomycotina</taxon>
        <taxon>Pezizomycetes</taxon>
        <taxon>Pezizales</taxon>
        <taxon>Morchellaceae</taxon>
        <taxon>Morchella</taxon>
    </lineage>
</organism>
<evidence type="ECO:0000259" key="1">
    <source>
        <dbReference type="PROSITE" id="PS51397"/>
    </source>
</evidence>
<dbReference type="OrthoDB" id="49605at2759"/>
<dbReference type="InParanoid" id="A0A3N4KYE0"/>
<evidence type="ECO:0000313" key="3">
    <source>
        <dbReference type="Proteomes" id="UP000277580"/>
    </source>
</evidence>
<protein>
    <submittedName>
        <fullName evidence="2">WLM-domain-containing protein</fullName>
    </submittedName>
</protein>
<dbReference type="STRING" id="1392247.A0A3N4KYE0"/>
<keyword evidence="3" id="KW-1185">Reference proteome</keyword>
<proteinExistence type="predicted"/>
<feature type="non-terminal residue" evidence="2">
    <location>
        <position position="138"/>
    </location>
</feature>
<dbReference type="PROSITE" id="PS51397">
    <property type="entry name" value="WLM"/>
    <property type="match status" value="1"/>
</dbReference>
<feature type="domain" description="WLM" evidence="1">
    <location>
        <begin position="18"/>
        <end position="138"/>
    </location>
</feature>
<dbReference type="InterPro" id="IPR013536">
    <property type="entry name" value="WLM_dom"/>
</dbReference>
<dbReference type="Proteomes" id="UP000277580">
    <property type="component" value="Unassembled WGS sequence"/>
</dbReference>
<name>A0A3N4KYE0_9PEZI</name>
<accession>A0A3N4KYE0</accession>
<dbReference type="PANTHER" id="PTHR47795:SF1">
    <property type="entry name" value="DNA-DEPENDENT METALLOPROTEASE WSS1 HOMOLOG 2"/>
    <property type="match status" value="1"/>
</dbReference>
<sequence>MSGPIKPAKPTPFRDWKKATESALYSFANLRTLQHLPHHETSLKFLERLRDDPGVKHVMRKHKYSVGLLLEMEPAGNTTHEGKTLGLNRNKGEVIEVRLRTDWYDGWRDYKTVRKTLMHELAHIEFSEHDRDFWNLTS</sequence>
<gene>
    <name evidence="2" type="ORF">P167DRAFT_532936</name>
</gene>